<comment type="caution">
    <text evidence="2">The sequence shown here is derived from an EMBL/GenBank/DDBJ whole genome shotgun (WGS) entry which is preliminary data.</text>
</comment>
<dbReference type="Proteomes" id="UP001153203">
    <property type="component" value="Unassembled WGS sequence"/>
</dbReference>
<gene>
    <name evidence="2" type="ORF">NF708_10475</name>
</gene>
<keyword evidence="1" id="KW-0472">Membrane</keyword>
<organism evidence="2 3">
    <name type="scientific">Lactococcus formosensis</name>
    <dbReference type="NCBI Taxonomy" id="1281486"/>
    <lineage>
        <taxon>Bacteria</taxon>
        <taxon>Bacillati</taxon>
        <taxon>Bacillota</taxon>
        <taxon>Bacilli</taxon>
        <taxon>Lactobacillales</taxon>
        <taxon>Streptococcaceae</taxon>
        <taxon>Lactococcus</taxon>
    </lineage>
</organism>
<sequence>MVVAVSIGGGYLLDKIGINVFQVSTAVKYAGYYYLGAYLYRKETDNRWIIPISGFGSIVCFVINNTIEVNTTASAVVRLVGLILGYMCSYMGVIFVYYTVKKITEKLINAKKSKLWNEFKKRSFGIYLFHQQIIYLTIIPLNGKVPPIVQVMISFLCAVGVASIITAVLKRFKLTRILYGV</sequence>
<name>A0A9X4SJ90_9LACT</name>
<keyword evidence="1" id="KW-0812">Transmembrane</keyword>
<feature type="transmembrane region" description="Helical" evidence="1">
    <location>
        <begin position="147"/>
        <end position="169"/>
    </location>
</feature>
<evidence type="ECO:0000313" key="3">
    <source>
        <dbReference type="Proteomes" id="UP001153203"/>
    </source>
</evidence>
<feature type="transmembrane region" description="Helical" evidence="1">
    <location>
        <begin position="79"/>
        <end position="100"/>
    </location>
</feature>
<protein>
    <submittedName>
        <fullName evidence="2">Uncharacterized protein</fullName>
    </submittedName>
</protein>
<proteinExistence type="predicted"/>
<evidence type="ECO:0000313" key="2">
    <source>
        <dbReference type="EMBL" id="MDG6194405.1"/>
    </source>
</evidence>
<feature type="transmembrane region" description="Helical" evidence="1">
    <location>
        <begin position="121"/>
        <end position="141"/>
    </location>
</feature>
<evidence type="ECO:0000256" key="1">
    <source>
        <dbReference type="SAM" id="Phobius"/>
    </source>
</evidence>
<dbReference type="AlphaFoldDB" id="A0A9X4SJ90"/>
<reference evidence="2" key="1">
    <citation type="submission" date="2022-06" db="EMBL/GenBank/DDBJ databases">
        <title>Lactococcus from bovine mastitis in China.</title>
        <authorList>
            <person name="Lin Y."/>
            <person name="Han B."/>
        </authorList>
    </citation>
    <scope>NUCLEOTIDE SEQUENCE</scope>
    <source>
        <strain evidence="2">Hebei-B-39</strain>
    </source>
</reference>
<accession>A0A9X4SJ90</accession>
<feature type="transmembrane region" description="Helical" evidence="1">
    <location>
        <begin position="48"/>
        <end position="67"/>
    </location>
</feature>
<keyword evidence="1" id="KW-1133">Transmembrane helix</keyword>
<dbReference type="EMBL" id="JAMWGI010000009">
    <property type="protein sequence ID" value="MDG6194405.1"/>
    <property type="molecule type" value="Genomic_DNA"/>
</dbReference>